<organism evidence="1 2">
    <name type="scientific">Dictyobacter kobayashii</name>
    <dbReference type="NCBI Taxonomy" id="2014872"/>
    <lineage>
        <taxon>Bacteria</taxon>
        <taxon>Bacillati</taxon>
        <taxon>Chloroflexota</taxon>
        <taxon>Ktedonobacteria</taxon>
        <taxon>Ktedonobacterales</taxon>
        <taxon>Dictyobacteraceae</taxon>
        <taxon>Dictyobacter</taxon>
    </lineage>
</organism>
<reference evidence="2" key="1">
    <citation type="submission" date="2018-12" db="EMBL/GenBank/DDBJ databases">
        <title>Tengunoibacter tsumagoiensis gen. nov., sp. nov., Dictyobacter kobayashii sp. nov., D. alpinus sp. nov., and D. joshuensis sp. nov. and description of Dictyobacteraceae fam. nov. within the order Ktedonobacterales isolated from Tengu-no-mugimeshi.</title>
        <authorList>
            <person name="Wang C.M."/>
            <person name="Zheng Y."/>
            <person name="Sakai Y."/>
            <person name="Toyoda A."/>
            <person name="Minakuchi Y."/>
            <person name="Abe K."/>
            <person name="Yokota A."/>
            <person name="Yabe S."/>
        </authorList>
    </citation>
    <scope>NUCLEOTIDE SEQUENCE [LARGE SCALE GENOMIC DNA]</scope>
    <source>
        <strain evidence="2">Uno11</strain>
    </source>
</reference>
<proteinExistence type="predicted"/>
<evidence type="ECO:0000313" key="1">
    <source>
        <dbReference type="EMBL" id="GCE21406.1"/>
    </source>
</evidence>
<dbReference type="Proteomes" id="UP000287188">
    <property type="component" value="Unassembled WGS sequence"/>
</dbReference>
<accession>A0A402AQK8</accession>
<dbReference type="SUPFAM" id="SSF52075">
    <property type="entry name" value="Outer arm dynein light chain 1"/>
    <property type="match status" value="1"/>
</dbReference>
<evidence type="ECO:0000313" key="2">
    <source>
        <dbReference type="Proteomes" id="UP000287188"/>
    </source>
</evidence>
<comment type="caution">
    <text evidence="1">The sequence shown here is derived from an EMBL/GenBank/DDBJ whole genome shotgun (WGS) entry which is preliminary data.</text>
</comment>
<name>A0A402AQK8_9CHLR</name>
<dbReference type="AlphaFoldDB" id="A0A402AQK8"/>
<dbReference type="EMBL" id="BIFS01000001">
    <property type="protein sequence ID" value="GCE21406.1"/>
    <property type="molecule type" value="Genomic_DNA"/>
</dbReference>
<sequence>MQNALVTLPDDIARLNILEHLQLYGNPLAEVPPPIQTSLVNCDIHI</sequence>
<keyword evidence="2" id="KW-1185">Reference proteome</keyword>
<evidence type="ECO:0008006" key="3">
    <source>
        <dbReference type="Google" id="ProtNLM"/>
    </source>
</evidence>
<gene>
    <name evidence="1" type="ORF">KDK_52060</name>
</gene>
<protein>
    <recommendedName>
        <fullName evidence="3">Leucine-rich repeat-containing N-terminal plant-type domain-containing protein</fullName>
    </recommendedName>
</protein>